<dbReference type="CDD" id="cd00610">
    <property type="entry name" value="OAT_like"/>
    <property type="match status" value="1"/>
</dbReference>
<dbReference type="GO" id="GO:0030170">
    <property type="term" value="F:pyridoxal phosphate binding"/>
    <property type="evidence" value="ECO:0007669"/>
    <property type="project" value="InterPro"/>
</dbReference>
<evidence type="ECO:0000256" key="4">
    <source>
        <dbReference type="ARBA" id="ARBA00022898"/>
    </source>
</evidence>
<dbReference type="InterPro" id="IPR005814">
    <property type="entry name" value="Aminotrans_3"/>
</dbReference>
<dbReference type="EMBL" id="AP019736">
    <property type="protein sequence ID" value="BBL06673.1"/>
    <property type="molecule type" value="Genomic_DNA"/>
</dbReference>
<dbReference type="PANTHER" id="PTHR11986:SF79">
    <property type="entry name" value="ACETYLORNITHINE AMINOTRANSFERASE, MITOCHONDRIAL"/>
    <property type="match status" value="1"/>
</dbReference>
<evidence type="ECO:0000313" key="6">
    <source>
        <dbReference type="EMBL" id="BBL06673.1"/>
    </source>
</evidence>
<dbReference type="PANTHER" id="PTHR11986">
    <property type="entry name" value="AMINOTRANSFERASE CLASS III"/>
    <property type="match status" value="1"/>
</dbReference>
<dbReference type="GO" id="GO:0042802">
    <property type="term" value="F:identical protein binding"/>
    <property type="evidence" value="ECO:0007669"/>
    <property type="project" value="TreeGrafter"/>
</dbReference>
<keyword evidence="7" id="KW-1185">Reference proteome</keyword>
<dbReference type="AlphaFoldDB" id="A0A4Y1X045"/>
<keyword evidence="2 6" id="KW-0032">Aminotransferase</keyword>
<dbReference type="InterPro" id="IPR049704">
    <property type="entry name" value="Aminotrans_3_PPA_site"/>
</dbReference>
<dbReference type="InterPro" id="IPR015422">
    <property type="entry name" value="PyrdxlP-dep_Trfase_small"/>
</dbReference>
<dbReference type="KEGG" id="ada:A5CPEGH6_13110"/>
<dbReference type="FunFam" id="3.40.640.10:FF:000004">
    <property type="entry name" value="Acetylornithine aminotransferase"/>
    <property type="match status" value="1"/>
</dbReference>
<dbReference type="Gene3D" id="3.40.640.10">
    <property type="entry name" value="Type I PLP-dependent aspartate aminotransferase-like (Major domain)"/>
    <property type="match status" value="1"/>
</dbReference>
<dbReference type="InterPro" id="IPR050103">
    <property type="entry name" value="Class-III_PLP-dep_AT"/>
</dbReference>
<keyword evidence="4 5" id="KW-0663">Pyridoxal phosphate</keyword>
<dbReference type="GO" id="GO:0008483">
    <property type="term" value="F:transaminase activity"/>
    <property type="evidence" value="ECO:0007669"/>
    <property type="project" value="UniProtKB-KW"/>
</dbReference>
<dbReference type="RefSeq" id="WP_141428469.1">
    <property type="nucleotide sequence ID" value="NZ_AP019736.1"/>
</dbReference>
<sequence length="400" mass="43947">MNDTILRKQFLARVAQTSPSPMLVEVARAEGSFFYTPEGKRYYDLVAGVSVSNVGHANPAVVRAVQEQAARYMHVMVYGELIETPQVEYAAKIASLLPAPLESVYFVNSGAEAVEGALKLAKRFTGRTEMISMRRAYHGSTHGAMTMMGAPEGEEWKGAFRPLLPDVQAIEFNDFAQLERITRRTACVLAEPVQGEAGVRPPRPGYLEALRRRCDEVGALLVFDEIQTGMGRTGELFAMLKYGVTPDIVCLAKAFGGGMPLGAFVSRHEIMDTLQSNPVLGHITTFGGHPVCCAAGLAALEYLLENDVVRQVETKGALYEELLGGHAAVREIRRSGLLLAVELGDSARLYRIMELFREEGILSDWFLFCDTAFRISPPLTISEEEVRGSAAVIRRCLDRL</sequence>
<evidence type="ECO:0000256" key="5">
    <source>
        <dbReference type="RuleBase" id="RU003560"/>
    </source>
</evidence>
<accession>A0A4Y1X045</accession>
<comment type="similarity">
    <text evidence="5">Belongs to the class-III pyridoxal-phosphate-dependent aminotransferase family.</text>
</comment>
<dbReference type="Pfam" id="PF00202">
    <property type="entry name" value="Aminotran_3"/>
    <property type="match status" value="1"/>
</dbReference>
<dbReference type="InterPro" id="IPR015421">
    <property type="entry name" value="PyrdxlP-dep_Trfase_major"/>
</dbReference>
<dbReference type="Gene3D" id="3.90.1150.10">
    <property type="entry name" value="Aspartate Aminotransferase, domain 1"/>
    <property type="match status" value="1"/>
</dbReference>
<dbReference type="Proteomes" id="UP000319374">
    <property type="component" value="Chromosome"/>
</dbReference>
<gene>
    <name evidence="6" type="primary">argD_1</name>
    <name evidence="6" type="ORF">A5CPEGH6_13110</name>
</gene>
<organism evidence="6 7">
    <name type="scientific">Alistipes dispar</name>
    <dbReference type="NCBI Taxonomy" id="2585119"/>
    <lineage>
        <taxon>Bacteria</taxon>
        <taxon>Pseudomonadati</taxon>
        <taxon>Bacteroidota</taxon>
        <taxon>Bacteroidia</taxon>
        <taxon>Bacteroidales</taxon>
        <taxon>Rikenellaceae</taxon>
        <taxon>Alistipes</taxon>
    </lineage>
</organism>
<evidence type="ECO:0000256" key="1">
    <source>
        <dbReference type="ARBA" id="ARBA00001933"/>
    </source>
</evidence>
<evidence type="ECO:0000256" key="2">
    <source>
        <dbReference type="ARBA" id="ARBA00022576"/>
    </source>
</evidence>
<dbReference type="InterPro" id="IPR015424">
    <property type="entry name" value="PyrdxlP-dep_Trfase"/>
</dbReference>
<dbReference type="OrthoDB" id="9801052at2"/>
<name>A0A4Y1X045_9BACT</name>
<evidence type="ECO:0000313" key="7">
    <source>
        <dbReference type="Proteomes" id="UP000319374"/>
    </source>
</evidence>
<dbReference type="PIRSF" id="PIRSF000521">
    <property type="entry name" value="Transaminase_4ab_Lys_Orn"/>
    <property type="match status" value="1"/>
</dbReference>
<dbReference type="GeneID" id="98673288"/>
<comment type="cofactor">
    <cofactor evidence="1">
        <name>pyridoxal 5'-phosphate</name>
        <dbReference type="ChEBI" id="CHEBI:597326"/>
    </cofactor>
</comment>
<protein>
    <submittedName>
        <fullName evidence="6">Aspartate aminotransferase family protein</fullName>
    </submittedName>
</protein>
<dbReference type="SUPFAM" id="SSF53383">
    <property type="entry name" value="PLP-dependent transferases"/>
    <property type="match status" value="1"/>
</dbReference>
<proteinExistence type="inferred from homology"/>
<keyword evidence="3 6" id="KW-0808">Transferase</keyword>
<dbReference type="PROSITE" id="PS00600">
    <property type="entry name" value="AA_TRANSFER_CLASS_3"/>
    <property type="match status" value="1"/>
</dbReference>
<evidence type="ECO:0000256" key="3">
    <source>
        <dbReference type="ARBA" id="ARBA00022679"/>
    </source>
</evidence>
<reference evidence="7" key="1">
    <citation type="submission" date="2019-06" db="EMBL/GenBank/DDBJ databases">
        <title>Alistipes onderdonkii subsp. vulgaris subsp. nov., Alistipes dispar sp. nov. and Alistipes communis sp. nov., isolated from human faeces, and creation of Alistipes onderdonkii subsp. onderdonkii subsp. nov.</title>
        <authorList>
            <person name="Sakamoto M."/>
            <person name="Ikeyama N."/>
            <person name="Ogata Y."/>
            <person name="Suda W."/>
            <person name="Iino T."/>
            <person name="Hattori M."/>
            <person name="Ohkuma M."/>
        </authorList>
    </citation>
    <scope>NUCLEOTIDE SEQUENCE [LARGE SCALE GENOMIC DNA]</scope>
    <source>
        <strain evidence="7">5CPEGH6</strain>
    </source>
</reference>